<dbReference type="STRING" id="216.LS73_03675"/>
<accession>A0A099TYV0</accession>
<keyword evidence="1" id="KW-0812">Transmembrane</keyword>
<evidence type="ECO:0000313" key="2">
    <source>
        <dbReference type="EMBL" id="STQ85668.1"/>
    </source>
</evidence>
<organism evidence="2 5">
    <name type="scientific">Helicobacter muridarum</name>
    <dbReference type="NCBI Taxonomy" id="216"/>
    <lineage>
        <taxon>Bacteria</taxon>
        <taxon>Pseudomonadati</taxon>
        <taxon>Campylobacterota</taxon>
        <taxon>Epsilonproteobacteria</taxon>
        <taxon>Campylobacterales</taxon>
        <taxon>Helicobacteraceae</taxon>
        <taxon>Helicobacter</taxon>
    </lineage>
</organism>
<evidence type="ECO:0000313" key="5">
    <source>
        <dbReference type="Proteomes" id="UP000255139"/>
    </source>
</evidence>
<evidence type="ECO:0000256" key="1">
    <source>
        <dbReference type="SAM" id="Phobius"/>
    </source>
</evidence>
<proteinExistence type="predicted"/>
<dbReference type="EMBL" id="JRPD02000006">
    <property type="protein sequence ID" value="TLE00650.1"/>
    <property type="molecule type" value="Genomic_DNA"/>
</dbReference>
<protein>
    <submittedName>
        <fullName evidence="2">Uncharacterized protein</fullName>
    </submittedName>
</protein>
<sequence>MIKNPYKLFYLCVLCVPIPFAAGISILLYLYDPMQIWHKPYWRDITFFDYTGHGRSQARGVIDFYQFDSIIMGSSMLFKSDEKLADEKLKGTWVNFSTGGASNYEKAVILNYGLKHKNIKQVIMSIEGFWQTVDKDARDFKYIYDENPINDIKLYLNYHFISCALIWSLNQECVGNKNTYRQRIQSSDTQSNTKTADTTKLDTDEEIRAWLTRNQNKKTKKLYDDLRNFANNPFTVAEHEIDIKRHEAYLNDNILFLAKQNPNTKFYFVIPPYTRLTFRLKDEIYDLYEWEMSLRLLVEMTKDMENVGIYGFDSLDYPNRLANYFDTTHYGRDMNEMQIDSIATNKHRITTNNVESYIQETRQKIESYDIARIAKILDMGLKD</sequence>
<keyword evidence="1" id="KW-0472">Membrane</keyword>
<dbReference type="RefSeq" id="WP_034557658.1">
    <property type="nucleotide sequence ID" value="NZ_FZML01000015.1"/>
</dbReference>
<evidence type="ECO:0000313" key="4">
    <source>
        <dbReference type="Proteomes" id="UP000029922"/>
    </source>
</evidence>
<gene>
    <name evidence="3" type="ORF">LS73_004375</name>
    <name evidence="2" type="ORF">NCTC12714_00454</name>
</gene>
<name>A0A099TYV0_9HELI</name>
<dbReference type="Proteomes" id="UP000029922">
    <property type="component" value="Unassembled WGS sequence"/>
</dbReference>
<reference evidence="3 4" key="1">
    <citation type="journal article" date="2014" name="Genome Announc.">
        <title>Draft genome sequences of eight enterohepatic helicobacter species isolated from both laboratory and wild rodents.</title>
        <authorList>
            <person name="Sheh A."/>
            <person name="Shen Z."/>
            <person name="Fox J.G."/>
        </authorList>
    </citation>
    <scope>NUCLEOTIDE SEQUENCE [LARGE SCALE GENOMIC DNA]</scope>
    <source>
        <strain evidence="3 4">ST1</strain>
    </source>
</reference>
<evidence type="ECO:0000313" key="3">
    <source>
        <dbReference type="EMBL" id="TLE00650.1"/>
    </source>
</evidence>
<dbReference type="OrthoDB" id="5363267at2"/>
<dbReference type="AlphaFoldDB" id="A0A099TYV0"/>
<feature type="transmembrane region" description="Helical" evidence="1">
    <location>
        <begin position="7"/>
        <end position="31"/>
    </location>
</feature>
<reference evidence="2 5" key="2">
    <citation type="submission" date="2018-06" db="EMBL/GenBank/DDBJ databases">
        <authorList>
            <consortium name="Pathogen Informatics"/>
            <person name="Doyle S."/>
        </authorList>
    </citation>
    <scope>NUCLEOTIDE SEQUENCE [LARGE SCALE GENOMIC DNA]</scope>
    <source>
        <strain evidence="2 5">NCTC12714</strain>
    </source>
</reference>
<keyword evidence="5" id="KW-1185">Reference proteome</keyword>
<keyword evidence="1" id="KW-1133">Transmembrane helix</keyword>
<dbReference type="Proteomes" id="UP000255139">
    <property type="component" value="Unassembled WGS sequence"/>
</dbReference>
<dbReference type="EMBL" id="UGJE01000002">
    <property type="protein sequence ID" value="STQ85668.1"/>
    <property type="molecule type" value="Genomic_DNA"/>
</dbReference>